<dbReference type="STRING" id="871963.Desdi_2207"/>
<keyword evidence="6" id="KW-1185">Reference proteome</keyword>
<keyword evidence="3" id="KW-0324">Glycolysis</keyword>
<dbReference type="GO" id="GO:0005524">
    <property type="term" value="F:ATP binding"/>
    <property type="evidence" value="ECO:0007669"/>
    <property type="project" value="UniProtKB-UniRule"/>
</dbReference>
<comment type="catalytic activity">
    <reaction evidence="3">
        <text>D-glucose + ATP = D-glucose 6-phosphate + ADP + H(+)</text>
        <dbReference type="Rhea" id="RHEA:17825"/>
        <dbReference type="ChEBI" id="CHEBI:4167"/>
        <dbReference type="ChEBI" id="CHEBI:15378"/>
        <dbReference type="ChEBI" id="CHEBI:30616"/>
        <dbReference type="ChEBI" id="CHEBI:61548"/>
        <dbReference type="ChEBI" id="CHEBI:456216"/>
        <dbReference type="EC" id="2.7.1.2"/>
    </reaction>
</comment>
<comment type="similarity">
    <text evidence="3 4">Belongs to the bacterial glucokinase family.</text>
</comment>
<dbReference type="GO" id="GO:0005536">
    <property type="term" value="F:D-glucose binding"/>
    <property type="evidence" value="ECO:0007669"/>
    <property type="project" value="InterPro"/>
</dbReference>
<evidence type="ECO:0000256" key="3">
    <source>
        <dbReference type="HAMAP-Rule" id="MF_00524"/>
    </source>
</evidence>
<dbReference type="Gene3D" id="3.40.367.20">
    <property type="match status" value="1"/>
</dbReference>
<dbReference type="HAMAP" id="MF_00524">
    <property type="entry name" value="Glucokinase"/>
    <property type="match status" value="1"/>
</dbReference>
<dbReference type="GO" id="GO:0006096">
    <property type="term" value="P:glycolytic process"/>
    <property type="evidence" value="ECO:0007669"/>
    <property type="project" value="UniProtKB-UniRule"/>
</dbReference>
<dbReference type="RefSeq" id="WP_015262618.1">
    <property type="nucleotide sequence ID" value="NC_019903.1"/>
</dbReference>
<protein>
    <recommendedName>
        <fullName evidence="3">Glucokinase</fullName>
        <ecNumber evidence="3">2.7.1.2</ecNumber>
    </recommendedName>
    <alternativeName>
        <fullName evidence="3">Glucose kinase</fullName>
    </alternativeName>
</protein>
<dbReference type="OrthoDB" id="257751at2"/>
<organism evidence="5 6">
    <name type="scientific">Desulfitobacterium dichloroeliminans (strain LMG P-21439 / DCA1)</name>
    <dbReference type="NCBI Taxonomy" id="871963"/>
    <lineage>
        <taxon>Bacteria</taxon>
        <taxon>Bacillati</taxon>
        <taxon>Bacillota</taxon>
        <taxon>Clostridia</taxon>
        <taxon>Eubacteriales</taxon>
        <taxon>Desulfitobacteriaceae</taxon>
        <taxon>Desulfitobacterium</taxon>
    </lineage>
</organism>
<keyword evidence="3" id="KW-0547">Nucleotide-binding</keyword>
<dbReference type="SUPFAM" id="SSF53067">
    <property type="entry name" value="Actin-like ATPase domain"/>
    <property type="match status" value="1"/>
</dbReference>
<dbReference type="InterPro" id="IPR043129">
    <property type="entry name" value="ATPase_NBD"/>
</dbReference>
<dbReference type="GO" id="GO:0004340">
    <property type="term" value="F:glucokinase activity"/>
    <property type="evidence" value="ECO:0007669"/>
    <property type="project" value="UniProtKB-UniRule"/>
</dbReference>
<dbReference type="PANTHER" id="PTHR47363">
    <property type="entry name" value="GLUCOKINASE"/>
    <property type="match status" value="1"/>
</dbReference>
<sequence>MPYDKTDKGNPLYLAGDIGGTKTLLGLYSLKGTELTLVRERKSSSRDWQRLTPFIQGFLEEMALTPEDITGACLSLAGPLTQERCLLTNLNKVIHFQSLHSTLHFQRPLLFVNDLEAMGQGLLVSQKEDLLCLNSRAQNSISAPAIPSPNRALLAPGTGLGQAMILGNHQIYATEGAHRDYAPRTEQEIRLWRFLAQKYDHVSYERILSGPGLATIYHFLRWEAHPHSLHDPVPASEQITKRALAGICPLCTETLELFVKILGAEAGNLALMTLAYGGIYLGGGIPPKILPKLQEDDFMEAFLAKGRFRDLLSSIPIYVILNEKTPLLGAARLAAAAEYPIA</sequence>
<dbReference type="EMBL" id="CP003344">
    <property type="protein sequence ID" value="AGA69640.1"/>
    <property type="molecule type" value="Genomic_DNA"/>
</dbReference>
<dbReference type="HOGENOM" id="CLU_042582_0_0_9"/>
<dbReference type="CDD" id="cd24008">
    <property type="entry name" value="ASKHA_NBD_GLK"/>
    <property type="match status" value="1"/>
</dbReference>
<keyword evidence="3" id="KW-0067">ATP-binding</keyword>
<dbReference type="NCBIfam" id="TIGR00749">
    <property type="entry name" value="glk"/>
    <property type="match status" value="1"/>
</dbReference>
<dbReference type="PANTHER" id="PTHR47363:SF1">
    <property type="entry name" value="GLUCOKINASE"/>
    <property type="match status" value="1"/>
</dbReference>
<evidence type="ECO:0000256" key="1">
    <source>
        <dbReference type="ARBA" id="ARBA00022679"/>
    </source>
</evidence>
<dbReference type="Proteomes" id="UP000010797">
    <property type="component" value="Chromosome"/>
</dbReference>
<reference evidence="6" key="1">
    <citation type="submission" date="2012-02" db="EMBL/GenBank/DDBJ databases">
        <title>Complete sequence of Desulfitobacterium dichloroeliminans LMG P-21439.</title>
        <authorList>
            <person name="Lucas S."/>
            <person name="Han J."/>
            <person name="Lapidus A."/>
            <person name="Cheng J.-F."/>
            <person name="Goodwin L."/>
            <person name="Pitluck S."/>
            <person name="Peters L."/>
            <person name="Ovchinnikova G."/>
            <person name="Teshima H."/>
            <person name="Detter J.C."/>
            <person name="Han C."/>
            <person name="Tapia R."/>
            <person name="Land M."/>
            <person name="Hauser L."/>
            <person name="Kyrpides N."/>
            <person name="Ivanova N."/>
            <person name="Pagani I."/>
            <person name="Kruse T."/>
            <person name="de Vos W.M."/>
            <person name="Boon N."/>
            <person name="Smidt H."/>
            <person name="Woyke T."/>
        </authorList>
    </citation>
    <scope>NUCLEOTIDE SEQUENCE [LARGE SCALE GENOMIC DNA]</scope>
    <source>
        <strain evidence="6">LMG P-21439 / DCA1</strain>
    </source>
</reference>
<dbReference type="Gene3D" id="3.30.420.40">
    <property type="match status" value="1"/>
</dbReference>
<dbReference type="eggNOG" id="COG0837">
    <property type="taxonomic scope" value="Bacteria"/>
</dbReference>
<evidence type="ECO:0000256" key="4">
    <source>
        <dbReference type="RuleBase" id="RU004046"/>
    </source>
</evidence>
<dbReference type="GO" id="GO:0005737">
    <property type="term" value="C:cytoplasm"/>
    <property type="evidence" value="ECO:0007669"/>
    <property type="project" value="UniProtKB-SubCell"/>
</dbReference>
<name>L0F9E6_DESDL</name>
<keyword evidence="1 3" id="KW-0808">Transferase</keyword>
<keyword evidence="2 3" id="KW-0418">Kinase</keyword>
<feature type="binding site" evidence="3">
    <location>
        <begin position="16"/>
        <end position="21"/>
    </location>
    <ligand>
        <name>ATP</name>
        <dbReference type="ChEBI" id="CHEBI:30616"/>
    </ligand>
</feature>
<dbReference type="InterPro" id="IPR003836">
    <property type="entry name" value="Glucokinase"/>
</dbReference>
<dbReference type="Pfam" id="PF02685">
    <property type="entry name" value="Glucokinase"/>
    <property type="match status" value="1"/>
</dbReference>
<proteinExistence type="inferred from homology"/>
<evidence type="ECO:0000256" key="2">
    <source>
        <dbReference type="ARBA" id="ARBA00022777"/>
    </source>
</evidence>
<dbReference type="KEGG" id="ddl:Desdi_2207"/>
<accession>L0F9E6</accession>
<dbReference type="EC" id="2.7.1.2" evidence="3"/>
<dbReference type="AlphaFoldDB" id="L0F9E6"/>
<comment type="subcellular location">
    <subcellularLocation>
        <location evidence="3">Cytoplasm</location>
    </subcellularLocation>
</comment>
<keyword evidence="3" id="KW-0963">Cytoplasm</keyword>
<gene>
    <name evidence="3" type="primary">glk</name>
    <name evidence="5" type="ordered locus">Desdi_2207</name>
</gene>
<evidence type="ECO:0000313" key="5">
    <source>
        <dbReference type="EMBL" id="AGA69640.1"/>
    </source>
</evidence>
<evidence type="ECO:0000313" key="6">
    <source>
        <dbReference type="Proteomes" id="UP000010797"/>
    </source>
</evidence>